<evidence type="ECO:0000256" key="2">
    <source>
        <dbReference type="SAM" id="MobiDB-lite"/>
    </source>
</evidence>
<feature type="domain" description="Sister chromatid cohesion C-terminal" evidence="3">
    <location>
        <begin position="327"/>
        <end position="358"/>
    </location>
</feature>
<dbReference type="InterPro" id="IPR024986">
    <property type="entry name" value="Nipped-B_C"/>
</dbReference>
<dbReference type="AlphaFoldDB" id="A0A1I8FN08"/>
<dbReference type="PANTHER" id="PTHR21704">
    <property type="entry name" value="NIPPED-B-LIKE PROTEIN DELANGIN SCC2-RELATED"/>
    <property type="match status" value="1"/>
</dbReference>
<dbReference type="GO" id="GO:0003682">
    <property type="term" value="F:chromatin binding"/>
    <property type="evidence" value="ECO:0007669"/>
    <property type="project" value="TreeGrafter"/>
</dbReference>
<evidence type="ECO:0000313" key="4">
    <source>
        <dbReference type="Proteomes" id="UP000095280"/>
    </source>
</evidence>
<protein>
    <recommendedName>
        <fullName evidence="1">Nipped-B protein</fullName>
    </recommendedName>
</protein>
<dbReference type="WBParaSite" id="maker-unitig_40957-snap-gene-0.2-mRNA-1">
    <property type="protein sequence ID" value="maker-unitig_40957-snap-gene-0.2-mRNA-1"/>
    <property type="gene ID" value="maker-unitig_40957-snap-gene-0.2"/>
</dbReference>
<comment type="subcellular location">
    <subcellularLocation>
        <location evidence="1">Nucleus</location>
    </subcellularLocation>
</comment>
<dbReference type="GO" id="GO:1990414">
    <property type="term" value="P:replication-born double-strand break repair via sister chromatid exchange"/>
    <property type="evidence" value="ECO:0007669"/>
    <property type="project" value="TreeGrafter"/>
</dbReference>
<feature type="region of interest" description="Disordered" evidence="2">
    <location>
        <begin position="572"/>
        <end position="619"/>
    </location>
</feature>
<feature type="region of interest" description="Disordered" evidence="2">
    <location>
        <begin position="70"/>
        <end position="96"/>
    </location>
</feature>
<evidence type="ECO:0000259" key="3">
    <source>
        <dbReference type="Pfam" id="PF12830"/>
    </source>
</evidence>
<feature type="compositionally biased region" description="Polar residues" evidence="2">
    <location>
        <begin position="75"/>
        <end position="85"/>
    </location>
</feature>
<reference evidence="5" key="1">
    <citation type="submission" date="2016-11" db="UniProtKB">
        <authorList>
            <consortium name="WormBaseParasite"/>
        </authorList>
    </citation>
    <scope>IDENTIFICATION</scope>
</reference>
<proteinExistence type="inferred from homology"/>
<keyword evidence="1" id="KW-0539">Nucleus</keyword>
<feature type="region of interest" description="Disordered" evidence="2">
    <location>
        <begin position="483"/>
        <end position="508"/>
    </location>
</feature>
<keyword evidence="4" id="KW-1185">Reference proteome</keyword>
<dbReference type="Proteomes" id="UP000095280">
    <property type="component" value="Unplaced"/>
</dbReference>
<accession>A0A1I8FN08</accession>
<dbReference type="GO" id="GO:0090694">
    <property type="term" value="C:Scc2-Scc4 cohesin loading complex"/>
    <property type="evidence" value="ECO:0007669"/>
    <property type="project" value="TreeGrafter"/>
</dbReference>
<feature type="region of interest" description="Disordered" evidence="2">
    <location>
        <begin position="15"/>
        <end position="40"/>
    </location>
</feature>
<dbReference type="GO" id="GO:0010468">
    <property type="term" value="P:regulation of gene expression"/>
    <property type="evidence" value="ECO:0007669"/>
    <property type="project" value="InterPro"/>
</dbReference>
<evidence type="ECO:0000256" key="1">
    <source>
        <dbReference type="RuleBase" id="RU364107"/>
    </source>
</evidence>
<sequence length="619" mass="67616">GYDWFEGLLRSLLKEEKERETPADSGAHRAADGQHPDEEELRSIEQEMVQLTMRKRHDVREPGHAQHYSLIRRASTCSTRPSTGSSRKHGHLAPSSSILGRSRQSCAACYTVVTLLLKYFDLESITTYETGAIMQRVFSSFMFFCSQCADPDGEEVPDGPWLHVRQATRHLLLQTGAEDLLLELIAGPMVSDETKTLEEASMVQSDSTWKEHVQQESLKEMHDVQSGKASMVAQAYLDHVPGRPSTTKTRESGWPLTMVVTILRQGLIHPVKTVGTSSACSRTPIPLFDPKPTPQLMEIEKHYPASSTLRALFGGCKRVLRPGRVRAPLAELLYVADNLASFPYQVAEEPLFLIHHLDLLVSVAGSTLLTSIKDYLGFAPGTELPDGCTPEMLATRIPAHTAPVEDYLLHSRGIALLLSLKQYLKELYGISDSKKPLNRRSIPGFRPQRCLDYLASESVRPTTVKLAADILDFEDLMLTIDPNDAGGASGDEEGGGGGGGRAAAGTSSAGLLSGDTVSAKQLPYHPAVQRGLDLKVQLTRIDSGMAGPAGLQSEAADERRCRCLSTMTERTAIASSQGPAPHQDAEAAEAPPSCQIWRRRPSQAQGLGVRRVRGQSVQR</sequence>
<comment type="similarity">
    <text evidence="1">Belongs to the SCC2/Nipped-B family.</text>
</comment>
<feature type="compositionally biased region" description="Low complexity" evidence="2">
    <location>
        <begin position="605"/>
        <end position="619"/>
    </location>
</feature>
<dbReference type="PANTHER" id="PTHR21704:SF18">
    <property type="entry name" value="NIPPED-B-LIKE PROTEIN"/>
    <property type="match status" value="1"/>
</dbReference>
<name>A0A1I8FN08_9PLAT</name>
<dbReference type="GO" id="GO:0061775">
    <property type="term" value="F:cohesin loader activity"/>
    <property type="evidence" value="ECO:0007669"/>
    <property type="project" value="InterPro"/>
</dbReference>
<keyword evidence="1" id="KW-0131">Cell cycle</keyword>
<dbReference type="GO" id="GO:0034087">
    <property type="term" value="P:establishment of mitotic sister chromatid cohesion"/>
    <property type="evidence" value="ECO:0007669"/>
    <property type="project" value="TreeGrafter"/>
</dbReference>
<dbReference type="Pfam" id="PF12830">
    <property type="entry name" value="Nipped-B_C"/>
    <property type="match status" value="1"/>
</dbReference>
<dbReference type="GO" id="GO:0140588">
    <property type="term" value="P:chromatin looping"/>
    <property type="evidence" value="ECO:0007669"/>
    <property type="project" value="InterPro"/>
</dbReference>
<dbReference type="InterPro" id="IPR033031">
    <property type="entry name" value="Scc2/Nipped-B"/>
</dbReference>
<organism evidence="4 5">
    <name type="scientific">Macrostomum lignano</name>
    <dbReference type="NCBI Taxonomy" id="282301"/>
    <lineage>
        <taxon>Eukaryota</taxon>
        <taxon>Metazoa</taxon>
        <taxon>Spiralia</taxon>
        <taxon>Lophotrochozoa</taxon>
        <taxon>Platyhelminthes</taxon>
        <taxon>Rhabditophora</taxon>
        <taxon>Macrostomorpha</taxon>
        <taxon>Macrostomida</taxon>
        <taxon>Macrostomidae</taxon>
        <taxon>Macrostomum</taxon>
    </lineage>
</organism>
<dbReference type="GO" id="GO:0071169">
    <property type="term" value="P:establishment of protein localization to chromatin"/>
    <property type="evidence" value="ECO:0007669"/>
    <property type="project" value="TreeGrafter"/>
</dbReference>
<evidence type="ECO:0000313" key="5">
    <source>
        <dbReference type="WBParaSite" id="maker-unitig_40957-snap-gene-0.2-mRNA-1"/>
    </source>
</evidence>
<keyword evidence="1" id="KW-0677">Repeat</keyword>